<sequence length="297" mass="34086">MDALPSSINKDEILRRNASSAPDQLEYLDLSQYQGHPVDYENIPTFAFDGHEQQIHGSGVPDIFTRNYTVPPTFEAEQNYSFYPDQASPFPRDRLSVAQANSPVQLSYTSLEHAEAGASTLHYRHAWQPPAGIPETQQDCILWVSELLTAMLDISSCRDDPTKNTFKRRWASKIVKTDHGPILERNTYYRIEAIELTCWKLFHLTVNLHTYGTRALGVHDDEALNVTQVKQRLTFDQRIYAICELLRLSKERCNKLLKGEFLAMTVACPINKIKEVKNDAHNNGNRQVHLRMGREEW</sequence>
<dbReference type="EMBL" id="JAPEUV010000021">
    <property type="protein sequence ID" value="KAJ4339631.1"/>
    <property type="molecule type" value="Genomic_DNA"/>
</dbReference>
<reference evidence="1" key="1">
    <citation type="submission" date="2022-10" db="EMBL/GenBank/DDBJ databases">
        <title>Tapping the CABI collections for fungal endophytes: first genome assemblies for Collariella, Neodidymelliopsis, Ascochyta clinopodiicola, Didymella pomorum, Didymosphaeria variabile, Neocosmospora piperis and Neocucurbitaria cava.</title>
        <authorList>
            <person name="Hill R."/>
        </authorList>
    </citation>
    <scope>NUCLEOTIDE SEQUENCE</scope>
    <source>
        <strain evidence="1">IMI 360193</strain>
    </source>
</reference>
<accession>A0A9W9C1R5</accession>
<name>A0A9W9C1R5_9PLEO</name>
<gene>
    <name evidence="1" type="ORF">N0V87_003072</name>
</gene>
<proteinExistence type="predicted"/>
<organism evidence="1 2">
    <name type="scientific">Didymella glomerata</name>
    <dbReference type="NCBI Taxonomy" id="749621"/>
    <lineage>
        <taxon>Eukaryota</taxon>
        <taxon>Fungi</taxon>
        <taxon>Dikarya</taxon>
        <taxon>Ascomycota</taxon>
        <taxon>Pezizomycotina</taxon>
        <taxon>Dothideomycetes</taxon>
        <taxon>Pleosporomycetidae</taxon>
        <taxon>Pleosporales</taxon>
        <taxon>Pleosporineae</taxon>
        <taxon>Didymellaceae</taxon>
        <taxon>Didymella</taxon>
    </lineage>
</organism>
<dbReference type="AlphaFoldDB" id="A0A9W9C1R5"/>
<protein>
    <submittedName>
        <fullName evidence="1">Uncharacterized protein</fullName>
    </submittedName>
</protein>
<evidence type="ECO:0000313" key="1">
    <source>
        <dbReference type="EMBL" id="KAJ4339631.1"/>
    </source>
</evidence>
<dbReference type="OrthoDB" id="3795193at2759"/>
<comment type="caution">
    <text evidence="1">The sequence shown here is derived from an EMBL/GenBank/DDBJ whole genome shotgun (WGS) entry which is preliminary data.</text>
</comment>
<keyword evidence="2" id="KW-1185">Reference proteome</keyword>
<dbReference type="Proteomes" id="UP001140562">
    <property type="component" value="Unassembled WGS sequence"/>
</dbReference>
<evidence type="ECO:0000313" key="2">
    <source>
        <dbReference type="Proteomes" id="UP001140562"/>
    </source>
</evidence>